<protein>
    <recommendedName>
        <fullName evidence="3">Glutathione-dependent formaldehyde-activating enzyme</fullName>
    </recommendedName>
</protein>
<keyword evidence="2" id="KW-1185">Reference proteome</keyword>
<reference evidence="2" key="1">
    <citation type="journal article" date="2019" name="Int. J. Syst. Evol. Microbiol.">
        <title>The Global Catalogue of Microorganisms (GCM) 10K type strain sequencing project: providing services to taxonomists for standard genome sequencing and annotation.</title>
        <authorList>
            <consortium name="The Broad Institute Genomics Platform"/>
            <consortium name="The Broad Institute Genome Sequencing Center for Infectious Disease"/>
            <person name="Wu L."/>
            <person name="Ma J."/>
        </authorList>
    </citation>
    <scope>NUCLEOTIDE SEQUENCE [LARGE SCALE GENOMIC DNA]</scope>
    <source>
        <strain evidence="2">CGMCC 4.7204</strain>
    </source>
</reference>
<evidence type="ECO:0000313" key="1">
    <source>
        <dbReference type="EMBL" id="MFC4124899.1"/>
    </source>
</evidence>
<sequence>MPADITLYRNGFCPDCKADLTWCRTTGREEYLAVDITPSDAGTVEVAFGRATVLTEPDAVVAREKGRTLFTAHAATCKAVPDAE</sequence>
<dbReference type="EMBL" id="JBHSBA010000003">
    <property type="protein sequence ID" value="MFC4124899.1"/>
    <property type="molecule type" value="Genomic_DNA"/>
</dbReference>
<dbReference type="RefSeq" id="WP_378547736.1">
    <property type="nucleotide sequence ID" value="NZ_JBHSBA010000003.1"/>
</dbReference>
<accession>A0ABV8L3A4</accession>
<evidence type="ECO:0008006" key="3">
    <source>
        <dbReference type="Google" id="ProtNLM"/>
    </source>
</evidence>
<evidence type="ECO:0000313" key="2">
    <source>
        <dbReference type="Proteomes" id="UP001595767"/>
    </source>
</evidence>
<organism evidence="1 2">
    <name type="scientific">Nocardia rhizosphaerae</name>
    <dbReference type="NCBI Taxonomy" id="1691571"/>
    <lineage>
        <taxon>Bacteria</taxon>
        <taxon>Bacillati</taxon>
        <taxon>Actinomycetota</taxon>
        <taxon>Actinomycetes</taxon>
        <taxon>Mycobacteriales</taxon>
        <taxon>Nocardiaceae</taxon>
        <taxon>Nocardia</taxon>
    </lineage>
</organism>
<proteinExistence type="predicted"/>
<name>A0ABV8L3A4_9NOCA</name>
<gene>
    <name evidence="1" type="ORF">ACFOW8_08170</name>
</gene>
<dbReference type="Proteomes" id="UP001595767">
    <property type="component" value="Unassembled WGS sequence"/>
</dbReference>
<comment type="caution">
    <text evidence="1">The sequence shown here is derived from an EMBL/GenBank/DDBJ whole genome shotgun (WGS) entry which is preliminary data.</text>
</comment>